<protein>
    <recommendedName>
        <fullName evidence="16">lytic cellulose monooxygenase (C4-dehydrogenating)</fullName>
        <ecNumber evidence="16">1.14.99.56</ecNumber>
    </recommendedName>
</protein>
<feature type="compositionally biased region" description="Low complexity" evidence="18">
    <location>
        <begin position="381"/>
        <end position="410"/>
    </location>
</feature>
<dbReference type="Gene3D" id="2.70.50.70">
    <property type="match status" value="1"/>
</dbReference>
<evidence type="ECO:0000256" key="5">
    <source>
        <dbReference type="ARBA" id="ARBA00022723"/>
    </source>
</evidence>
<keyword evidence="3" id="KW-0964">Secreted</keyword>
<evidence type="ECO:0000256" key="7">
    <source>
        <dbReference type="ARBA" id="ARBA00023001"/>
    </source>
</evidence>
<evidence type="ECO:0000256" key="1">
    <source>
        <dbReference type="ARBA" id="ARBA00001973"/>
    </source>
</evidence>
<dbReference type="GO" id="GO:0046872">
    <property type="term" value="F:metal ion binding"/>
    <property type="evidence" value="ECO:0007669"/>
    <property type="project" value="UniProtKB-KW"/>
</dbReference>
<feature type="region of interest" description="Disordered" evidence="18">
    <location>
        <begin position="369"/>
        <end position="428"/>
    </location>
</feature>
<dbReference type="EC" id="1.14.99.56" evidence="16"/>
<dbReference type="InterPro" id="IPR036861">
    <property type="entry name" value="Endochitinase-like_sf"/>
</dbReference>
<keyword evidence="8" id="KW-0560">Oxidoreductase</keyword>
<dbReference type="GO" id="GO:0005576">
    <property type="term" value="C:extracellular region"/>
    <property type="evidence" value="ECO:0007669"/>
    <property type="project" value="UniProtKB-SubCell"/>
</dbReference>
<comment type="caution">
    <text evidence="17">Lacks conserved residue(s) required for the propagation of feature annotation.</text>
</comment>
<feature type="chain" id="PRO_5041363121" description="lytic cellulose monooxygenase (C4-dehydrogenating)" evidence="19">
    <location>
        <begin position="18"/>
        <end position="481"/>
    </location>
</feature>
<accession>A0AA38VYQ8</accession>
<evidence type="ECO:0000256" key="10">
    <source>
        <dbReference type="ARBA" id="ARBA00023033"/>
    </source>
</evidence>
<dbReference type="GO" id="GO:0004497">
    <property type="term" value="F:monooxygenase activity"/>
    <property type="evidence" value="ECO:0007669"/>
    <property type="project" value="UniProtKB-KW"/>
</dbReference>
<comment type="caution">
    <text evidence="21">The sequence shown here is derived from an EMBL/GenBank/DDBJ whole genome shotgun (WGS) entry which is preliminary data.</text>
</comment>
<evidence type="ECO:0000256" key="18">
    <source>
        <dbReference type="SAM" id="MobiDB-lite"/>
    </source>
</evidence>
<proteinExistence type="inferred from homology"/>
<evidence type="ECO:0000256" key="11">
    <source>
        <dbReference type="ARBA" id="ARBA00023157"/>
    </source>
</evidence>
<gene>
    <name evidence="21" type="ORF">NKR19_g3631</name>
</gene>
<dbReference type="Proteomes" id="UP001174691">
    <property type="component" value="Unassembled WGS sequence"/>
</dbReference>
<evidence type="ECO:0000256" key="2">
    <source>
        <dbReference type="ARBA" id="ARBA00004613"/>
    </source>
</evidence>
<evidence type="ECO:0000256" key="19">
    <source>
        <dbReference type="SAM" id="SignalP"/>
    </source>
</evidence>
<evidence type="ECO:0000256" key="15">
    <source>
        <dbReference type="ARBA" id="ARBA00045077"/>
    </source>
</evidence>
<keyword evidence="11 17" id="KW-1015">Disulfide bond</keyword>
<dbReference type="AlphaFoldDB" id="A0AA38VYQ8"/>
<dbReference type="EMBL" id="JANBVN010000041">
    <property type="protein sequence ID" value="KAJ9158153.1"/>
    <property type="molecule type" value="Genomic_DNA"/>
</dbReference>
<dbReference type="InterPro" id="IPR005103">
    <property type="entry name" value="AA9_LPMO"/>
</dbReference>
<keyword evidence="7" id="KW-0136">Cellulose degradation</keyword>
<dbReference type="PROSITE" id="PS50941">
    <property type="entry name" value="CHIT_BIND_I_2"/>
    <property type="match status" value="1"/>
</dbReference>
<keyword evidence="13" id="KW-0624">Polysaccharide degradation</keyword>
<dbReference type="Pfam" id="PF03443">
    <property type="entry name" value="AA9"/>
    <property type="match status" value="1"/>
</dbReference>
<dbReference type="PANTHER" id="PTHR33353">
    <property type="entry name" value="PUTATIVE (AFU_ORTHOLOGUE AFUA_1G12560)-RELATED"/>
    <property type="match status" value="1"/>
</dbReference>
<keyword evidence="5" id="KW-0479">Metal-binding</keyword>
<keyword evidence="10" id="KW-0503">Monooxygenase</keyword>
<feature type="signal peptide" evidence="19">
    <location>
        <begin position="1"/>
        <end position="17"/>
    </location>
</feature>
<evidence type="ECO:0000256" key="9">
    <source>
        <dbReference type="ARBA" id="ARBA00023008"/>
    </source>
</evidence>
<dbReference type="InterPro" id="IPR001002">
    <property type="entry name" value="Chitin-bd_1"/>
</dbReference>
<evidence type="ECO:0000256" key="16">
    <source>
        <dbReference type="ARBA" id="ARBA00047174"/>
    </source>
</evidence>
<dbReference type="CDD" id="cd11618">
    <property type="entry name" value="ChtBD1_1"/>
    <property type="match status" value="1"/>
</dbReference>
<evidence type="ECO:0000256" key="12">
    <source>
        <dbReference type="ARBA" id="ARBA00023277"/>
    </source>
</evidence>
<comment type="catalytic activity">
    <reaction evidence="15">
        <text>[(1-&gt;4)-beta-D-glucosyl]n+m + reduced acceptor + O2 = 4-dehydro-beta-D-glucosyl-[(1-&gt;4)-beta-D-glucosyl]n-1 + [(1-&gt;4)-beta-D-glucosyl]m + acceptor + H2O.</text>
        <dbReference type="EC" id="1.14.99.56"/>
    </reaction>
</comment>
<dbReference type="SUPFAM" id="SSF57016">
    <property type="entry name" value="Plant lectins/antimicrobial peptides"/>
    <property type="match status" value="1"/>
</dbReference>
<dbReference type="PANTHER" id="PTHR33353:SF32">
    <property type="entry name" value="ENDO-BETA-1,4-GLUCANASE D"/>
    <property type="match status" value="1"/>
</dbReference>
<evidence type="ECO:0000256" key="3">
    <source>
        <dbReference type="ARBA" id="ARBA00022525"/>
    </source>
</evidence>
<organism evidence="21 22">
    <name type="scientific">Coniochaeta hoffmannii</name>
    <dbReference type="NCBI Taxonomy" id="91930"/>
    <lineage>
        <taxon>Eukaryota</taxon>
        <taxon>Fungi</taxon>
        <taxon>Dikarya</taxon>
        <taxon>Ascomycota</taxon>
        <taxon>Pezizomycotina</taxon>
        <taxon>Sordariomycetes</taxon>
        <taxon>Sordariomycetidae</taxon>
        <taxon>Coniochaetales</taxon>
        <taxon>Coniochaetaceae</taxon>
        <taxon>Coniochaeta</taxon>
    </lineage>
</organism>
<sequence length="481" mass="49425">MRPSTFILALLPPLTSAHTVFTTLFINDVNQGDGTCVRMPRDGPTSTSPIRPITDNPDMACGRDGLLPVPFTCPASAGAKLTFEFREYADASVPGAIDPSHKGPCAVYLKQVANMTASDRADGDGWFKIWESGYDVSTGRWCTEKLTEAGGLLSVALPGGLPGGYFLVRPELVALQQADKGDPQLYAGCAQLFVPGVAGVVEVPADRRVAIPGHVSGDDEGLTFNIYQQPLALPYPIPGPRVFFPVGRTAGAAAGVVKVPGSSGGAAVQTQTQGGAVPAGCLLKNANWCGFEVGAYSDEDGCWRASEECWAQGKKCYDSAPPTGSANCKVWEGKCKGIQEACQGKRFEGPPRAELVAVEAAVPGVIPPVEGVAGGSEEAEGTASAALGTSTPNPSMGTSTTSGSASTATGEYASKPTEVAPEAPDDSCPAEVLSKDGTCGGDLGQTCSGSEFGGCCSRYGRCGSTRLHCGCGCQSAFGQCN</sequence>
<evidence type="ECO:0000256" key="6">
    <source>
        <dbReference type="ARBA" id="ARBA00022729"/>
    </source>
</evidence>
<keyword evidence="4 17" id="KW-0147">Chitin-binding</keyword>
<comment type="similarity">
    <text evidence="14">Belongs to the polysaccharide monooxygenase AA9 family.</text>
</comment>
<reference evidence="21" key="1">
    <citation type="submission" date="2022-07" db="EMBL/GenBank/DDBJ databases">
        <title>Fungi with potential for degradation of polypropylene.</title>
        <authorList>
            <person name="Gostincar C."/>
        </authorList>
    </citation>
    <scope>NUCLEOTIDE SEQUENCE</scope>
    <source>
        <strain evidence="21">EXF-13287</strain>
    </source>
</reference>
<keyword evidence="22" id="KW-1185">Reference proteome</keyword>
<evidence type="ECO:0000256" key="4">
    <source>
        <dbReference type="ARBA" id="ARBA00022669"/>
    </source>
</evidence>
<evidence type="ECO:0000256" key="8">
    <source>
        <dbReference type="ARBA" id="ARBA00023002"/>
    </source>
</evidence>
<evidence type="ECO:0000256" key="14">
    <source>
        <dbReference type="ARBA" id="ARBA00044502"/>
    </source>
</evidence>
<dbReference type="GO" id="GO:0030245">
    <property type="term" value="P:cellulose catabolic process"/>
    <property type="evidence" value="ECO:0007669"/>
    <property type="project" value="UniProtKB-KW"/>
</dbReference>
<dbReference type="CDD" id="cd21175">
    <property type="entry name" value="LPMO_AA9"/>
    <property type="match status" value="1"/>
</dbReference>
<evidence type="ECO:0000313" key="21">
    <source>
        <dbReference type="EMBL" id="KAJ9158153.1"/>
    </source>
</evidence>
<evidence type="ECO:0000259" key="20">
    <source>
        <dbReference type="PROSITE" id="PS50941"/>
    </source>
</evidence>
<keyword evidence="6 19" id="KW-0732">Signal</keyword>
<dbReference type="GO" id="GO:0008061">
    <property type="term" value="F:chitin binding"/>
    <property type="evidence" value="ECO:0007669"/>
    <property type="project" value="UniProtKB-UniRule"/>
</dbReference>
<comment type="subcellular location">
    <subcellularLocation>
        <location evidence="2">Secreted</location>
    </subcellularLocation>
</comment>
<evidence type="ECO:0000256" key="13">
    <source>
        <dbReference type="ARBA" id="ARBA00023326"/>
    </source>
</evidence>
<keyword evidence="12" id="KW-0119">Carbohydrate metabolism</keyword>
<name>A0AA38VYQ8_9PEZI</name>
<evidence type="ECO:0000256" key="17">
    <source>
        <dbReference type="PROSITE-ProRule" id="PRU00261"/>
    </source>
</evidence>
<feature type="domain" description="Chitin-binding type-1" evidence="20">
    <location>
        <begin position="436"/>
        <end position="481"/>
    </location>
</feature>
<comment type="cofactor">
    <cofactor evidence="1">
        <name>Cu(2+)</name>
        <dbReference type="ChEBI" id="CHEBI:29036"/>
    </cofactor>
</comment>
<evidence type="ECO:0000313" key="22">
    <source>
        <dbReference type="Proteomes" id="UP001174691"/>
    </source>
</evidence>
<feature type="disulfide bond" evidence="17">
    <location>
        <begin position="455"/>
        <end position="469"/>
    </location>
</feature>
<keyword evidence="9" id="KW-0186">Copper</keyword>
<dbReference type="Gene3D" id="3.30.60.10">
    <property type="entry name" value="Endochitinase-like"/>
    <property type="match status" value="1"/>
</dbReference>
<dbReference type="InterPro" id="IPR049892">
    <property type="entry name" value="AA9"/>
</dbReference>